<keyword evidence="3" id="KW-1185">Reference proteome</keyword>
<sequence length="139" mass="15003">MDEIVGVNAWYNIRAFNADNKGVLWEHNADVGIDAVAVYDATGDSIPEVIYGDGQWGNIYVLRGNNGTPLWSVANPEHGVTNVLIGEVDSDASLELIWGAGHSSTEPDYLYIHDIDSGMRQWQSPEGSEGGSQPSVLVS</sequence>
<dbReference type="SUPFAM" id="SSF69318">
    <property type="entry name" value="Integrin alpha N-terminal domain"/>
    <property type="match status" value="1"/>
</dbReference>
<dbReference type="KEGG" id="this:HZT40_18330"/>
<dbReference type="EMBL" id="CP059265">
    <property type="protein sequence ID" value="QLQ33224.1"/>
    <property type="molecule type" value="Genomic_DNA"/>
</dbReference>
<reference evidence="2" key="1">
    <citation type="submission" date="2020-06" db="EMBL/GenBank/DDBJ databases">
        <title>Analysis procedures for assessing recovery of high quality, complete, closed genomes from Nanopore long read metagenome sequencing.</title>
        <authorList>
            <person name="Bessarab I."/>
            <person name="Arumugam K."/>
            <person name="Haryono M."/>
            <person name="Liu X."/>
            <person name="Roy S."/>
            <person name="Zuniga-Montanez R.E."/>
            <person name="Qiu G."/>
            <person name="Drautz-Moses D.I."/>
            <person name="Law Y.Y."/>
            <person name="Wuertz S."/>
            <person name="Lauro F.M."/>
            <person name="Huson D.H."/>
            <person name="Williams R.B."/>
        </authorList>
    </citation>
    <scope>NUCLEOTIDE SEQUENCE [LARGE SCALE GENOMIC DNA]</scope>
    <source>
        <strain evidence="2">SSD2</strain>
    </source>
</reference>
<dbReference type="Proteomes" id="UP000510621">
    <property type="component" value="Chromosome"/>
</dbReference>
<dbReference type="InterPro" id="IPR015943">
    <property type="entry name" value="WD40/YVTN_repeat-like_dom_sf"/>
</dbReference>
<gene>
    <name evidence="2" type="ORF">HZT40_18330</name>
</gene>
<proteinExistence type="predicted"/>
<feature type="region of interest" description="Disordered" evidence="1">
    <location>
        <begin position="120"/>
        <end position="139"/>
    </location>
</feature>
<dbReference type="Gene3D" id="2.130.10.10">
    <property type="entry name" value="YVTN repeat-like/Quinoprotein amine dehydrogenase"/>
    <property type="match status" value="1"/>
</dbReference>
<accession>A0A7L6AVM8</accession>
<evidence type="ECO:0000256" key="1">
    <source>
        <dbReference type="SAM" id="MobiDB-lite"/>
    </source>
</evidence>
<evidence type="ECO:0000313" key="2">
    <source>
        <dbReference type="EMBL" id="QLQ33224.1"/>
    </source>
</evidence>
<feature type="compositionally biased region" description="Low complexity" evidence="1">
    <location>
        <begin position="123"/>
        <end position="139"/>
    </location>
</feature>
<dbReference type="AlphaFoldDB" id="A0A7L6AVM8"/>
<evidence type="ECO:0000313" key="3">
    <source>
        <dbReference type="Proteomes" id="UP000510621"/>
    </source>
</evidence>
<dbReference type="InterPro" id="IPR028994">
    <property type="entry name" value="Integrin_alpha_N"/>
</dbReference>
<protein>
    <submittedName>
        <fullName evidence="2">Uncharacterized protein</fullName>
    </submittedName>
</protein>
<organism evidence="2 3">
    <name type="scientific">Candidatus Thiothrix singaporensis</name>
    <dbReference type="NCBI Taxonomy" id="2799669"/>
    <lineage>
        <taxon>Bacteria</taxon>
        <taxon>Pseudomonadati</taxon>
        <taxon>Pseudomonadota</taxon>
        <taxon>Gammaproteobacteria</taxon>
        <taxon>Thiotrichales</taxon>
        <taxon>Thiotrichaceae</taxon>
        <taxon>Thiothrix</taxon>
    </lineage>
</organism>
<name>A0A7L6AVM8_9GAMM</name>